<dbReference type="EMBL" id="FPBF01000003">
    <property type="protein sequence ID" value="SFT87575.1"/>
    <property type="molecule type" value="Genomic_DNA"/>
</dbReference>
<dbReference type="Proteomes" id="UP000199673">
    <property type="component" value="Unassembled WGS sequence"/>
</dbReference>
<dbReference type="RefSeq" id="WP_170857074.1">
    <property type="nucleotide sequence ID" value="NZ_FPBF01000003.1"/>
</dbReference>
<proteinExistence type="predicted"/>
<evidence type="ECO:0000313" key="2">
    <source>
        <dbReference type="EMBL" id="SFT87575.1"/>
    </source>
</evidence>
<feature type="region of interest" description="Disordered" evidence="1">
    <location>
        <begin position="1"/>
        <end position="23"/>
    </location>
</feature>
<keyword evidence="3" id="KW-1185">Reference proteome</keyword>
<evidence type="ECO:0000313" key="3">
    <source>
        <dbReference type="Proteomes" id="UP000199673"/>
    </source>
</evidence>
<dbReference type="STRING" id="305507.SAMN04489724_2491"/>
<reference evidence="3" key="1">
    <citation type="submission" date="2016-10" db="EMBL/GenBank/DDBJ databases">
        <authorList>
            <person name="Varghese N."/>
            <person name="Submissions S."/>
        </authorList>
    </citation>
    <scope>NUCLEOTIDE SEQUENCE [LARGE SCALE GENOMIC DNA]</scope>
    <source>
        <strain evidence="3">DSM 23445</strain>
    </source>
</reference>
<dbReference type="AlphaFoldDB" id="A0A1I7BK80"/>
<name>A0A1I7BK80_9BACT</name>
<organism evidence="2 3">
    <name type="scientific">Algoriphagus locisalis</name>
    <dbReference type="NCBI Taxonomy" id="305507"/>
    <lineage>
        <taxon>Bacteria</taxon>
        <taxon>Pseudomonadati</taxon>
        <taxon>Bacteroidota</taxon>
        <taxon>Cytophagia</taxon>
        <taxon>Cytophagales</taxon>
        <taxon>Cyclobacteriaceae</taxon>
        <taxon>Algoriphagus</taxon>
    </lineage>
</organism>
<sequence>MKKSNPTTPNKSQKISTKYAGKPPITVAEKLQEYVSESRIDRSTNRTL</sequence>
<accession>A0A1I7BK80</accession>
<gene>
    <name evidence="2" type="ORF">SAMN04489724_2491</name>
</gene>
<protein>
    <submittedName>
        <fullName evidence="2">Uncharacterized protein</fullName>
    </submittedName>
</protein>
<feature type="compositionally biased region" description="Polar residues" evidence="1">
    <location>
        <begin position="1"/>
        <end position="16"/>
    </location>
</feature>
<evidence type="ECO:0000256" key="1">
    <source>
        <dbReference type="SAM" id="MobiDB-lite"/>
    </source>
</evidence>